<reference evidence="2 3" key="1">
    <citation type="submission" date="2017-08" db="EMBL/GenBank/DDBJ databases">
        <title>Burning lignite coal seam in the remote Altai Mountains harbors a hydrogen-driven thermophilic microbial community.</title>
        <authorList>
            <person name="Kadnikov V.V."/>
            <person name="Mardanov A.V."/>
            <person name="Ivasenko D."/>
            <person name="Beletsky A.V."/>
            <person name="Karnachuk O.V."/>
            <person name="Ravin N.V."/>
        </authorList>
    </citation>
    <scope>NUCLEOTIDE SEQUENCE [LARGE SCALE GENOMIC DNA]</scope>
    <source>
        <strain evidence="2">AL33</strain>
    </source>
</reference>
<proteinExistence type="predicted"/>
<feature type="region of interest" description="Disordered" evidence="1">
    <location>
        <begin position="17"/>
        <end position="40"/>
    </location>
</feature>
<dbReference type="EMBL" id="PEBV01000037">
    <property type="protein sequence ID" value="PTQ51829.1"/>
    <property type="molecule type" value="Genomic_DNA"/>
</dbReference>
<dbReference type="AlphaFoldDB" id="A0A2T5G6N2"/>
<protein>
    <submittedName>
        <fullName evidence="2">Uncharacterized protein</fullName>
    </submittedName>
</protein>
<name>A0A2T5G6N2_HYDSH</name>
<evidence type="ECO:0000313" key="2">
    <source>
        <dbReference type="EMBL" id="PTQ51829.1"/>
    </source>
</evidence>
<evidence type="ECO:0000313" key="3">
    <source>
        <dbReference type="Proteomes" id="UP000244180"/>
    </source>
</evidence>
<organism evidence="2 3">
    <name type="scientific">Hydrogenibacillus schlegelii</name>
    <name type="common">Bacillus schlegelii</name>
    <dbReference type="NCBI Taxonomy" id="1484"/>
    <lineage>
        <taxon>Bacteria</taxon>
        <taxon>Bacillati</taxon>
        <taxon>Bacillota</taxon>
        <taxon>Bacilli</taxon>
        <taxon>Bacillales</taxon>
        <taxon>Bacillales Family X. Incertae Sedis</taxon>
        <taxon>Hydrogenibacillus</taxon>
    </lineage>
</organism>
<dbReference type="Proteomes" id="UP000244180">
    <property type="component" value="Unassembled WGS sequence"/>
</dbReference>
<gene>
    <name evidence="2" type="ORF">HSCHL_1043</name>
</gene>
<comment type="caution">
    <text evidence="2">The sequence shown here is derived from an EMBL/GenBank/DDBJ whole genome shotgun (WGS) entry which is preliminary data.</text>
</comment>
<accession>A0A2T5G6N2</accession>
<sequence length="40" mass="4734">MPDRNVWLAKNRVRTSVPRRTDAGRRRRGSKPHIYGRFLG</sequence>
<evidence type="ECO:0000256" key="1">
    <source>
        <dbReference type="SAM" id="MobiDB-lite"/>
    </source>
</evidence>